<evidence type="ECO:0000313" key="4">
    <source>
        <dbReference type="Proteomes" id="UP000676336"/>
    </source>
</evidence>
<dbReference type="EMBL" id="CAJOBJ010342768">
    <property type="protein sequence ID" value="CAF5197074.1"/>
    <property type="molecule type" value="Genomic_DNA"/>
</dbReference>
<reference evidence="1" key="1">
    <citation type="submission" date="2021-02" db="EMBL/GenBank/DDBJ databases">
        <authorList>
            <person name="Nowell W R."/>
        </authorList>
    </citation>
    <scope>NUCLEOTIDE SEQUENCE</scope>
</reference>
<dbReference type="EMBL" id="CAJOBH010102048">
    <property type="protein sequence ID" value="CAF4617938.1"/>
    <property type="molecule type" value="Genomic_DNA"/>
</dbReference>
<protein>
    <submittedName>
        <fullName evidence="1">Uncharacterized protein</fullName>
    </submittedName>
</protein>
<proteinExistence type="predicted"/>
<evidence type="ECO:0000313" key="3">
    <source>
        <dbReference type="EMBL" id="CAF5197074.1"/>
    </source>
</evidence>
<organism evidence="1 4">
    <name type="scientific">Rotaria magnacalcarata</name>
    <dbReference type="NCBI Taxonomy" id="392030"/>
    <lineage>
        <taxon>Eukaryota</taxon>
        <taxon>Metazoa</taxon>
        <taxon>Spiralia</taxon>
        <taxon>Gnathifera</taxon>
        <taxon>Rotifera</taxon>
        <taxon>Eurotatoria</taxon>
        <taxon>Bdelloidea</taxon>
        <taxon>Philodinida</taxon>
        <taxon>Philodinidae</taxon>
        <taxon>Rotaria</taxon>
    </lineage>
</organism>
<feature type="non-terminal residue" evidence="1">
    <location>
        <position position="1"/>
    </location>
</feature>
<dbReference type="Proteomes" id="UP000681720">
    <property type="component" value="Unassembled WGS sequence"/>
</dbReference>
<evidence type="ECO:0000313" key="1">
    <source>
        <dbReference type="EMBL" id="CAF4275125.1"/>
    </source>
</evidence>
<dbReference type="EMBL" id="CAJOBI010031501">
    <property type="protein sequence ID" value="CAF4275125.1"/>
    <property type="molecule type" value="Genomic_DNA"/>
</dbReference>
<comment type="caution">
    <text evidence="1">The sequence shown here is derived from an EMBL/GenBank/DDBJ whole genome shotgun (WGS) entry which is preliminary data.</text>
</comment>
<dbReference type="Proteomes" id="UP000681967">
    <property type="component" value="Unassembled WGS sequence"/>
</dbReference>
<sequence length="40" mass="3947">VPPTGNTCYIVFGPALSSCTNTCGGATGSTPNPYGISNAR</sequence>
<accession>A0A8S2TQL3</accession>
<name>A0A8S2TQL3_9BILA</name>
<dbReference type="AlphaFoldDB" id="A0A8S2TQL3"/>
<evidence type="ECO:0000313" key="2">
    <source>
        <dbReference type="EMBL" id="CAF4617938.1"/>
    </source>
</evidence>
<gene>
    <name evidence="2" type="ORF">BYL167_LOCUS40835</name>
    <name evidence="3" type="ORF">GIL414_LOCUS75308</name>
    <name evidence="1" type="ORF">SMN809_LOCUS25005</name>
</gene>
<dbReference type="Proteomes" id="UP000676336">
    <property type="component" value="Unassembled WGS sequence"/>
</dbReference>